<dbReference type="PANTHER" id="PTHR35546:SF130">
    <property type="entry name" value="EXPRESSED PROTEIN"/>
    <property type="match status" value="1"/>
</dbReference>
<gene>
    <name evidence="3" type="ORF">OLC1_LOCUS796</name>
</gene>
<evidence type="ECO:0000259" key="1">
    <source>
        <dbReference type="Pfam" id="PF00646"/>
    </source>
</evidence>
<evidence type="ECO:0000313" key="4">
    <source>
        <dbReference type="Proteomes" id="UP001161247"/>
    </source>
</evidence>
<dbReference type="InterPro" id="IPR001810">
    <property type="entry name" value="F-box_dom"/>
</dbReference>
<keyword evidence="4" id="KW-1185">Reference proteome</keyword>
<dbReference type="InterPro" id="IPR036047">
    <property type="entry name" value="F-box-like_dom_sf"/>
</dbReference>
<protein>
    <submittedName>
        <fullName evidence="3">OLC1v1022403C1</fullName>
    </submittedName>
</protein>
<reference evidence="3" key="1">
    <citation type="submission" date="2023-03" db="EMBL/GenBank/DDBJ databases">
        <authorList>
            <person name="Julca I."/>
        </authorList>
    </citation>
    <scope>NUCLEOTIDE SEQUENCE</scope>
</reference>
<evidence type="ECO:0000313" key="3">
    <source>
        <dbReference type="EMBL" id="CAI9088153.1"/>
    </source>
</evidence>
<sequence length="443" mass="50210">MIESLKEPAGTNDANVGDEDGYLPEWFLLELWCRLPAADVIRFKCVSKHWLSLISDPSFRALYISRRSSSPEACPFVLFSSIVQSVDEEHPAETVSIPFEANKFLQLRKLTLPGIAERSSEGTSQFKIRAADKGILLLEREVLRSLEYSICNPVTKHRFSLPRLPNLPLNPINVGFIAQVETGVLINYTVAVINCPYNAKQTIRMHNFSSETGRWVDLIVSSEHRVRISSFQRPIVVNNALHCMATMIGDVVIGGILDPFANPSKFRIIKYPFGVDDGANDWKGSFGCGVSQDRLKFFQHIVKSYWNGHPSPFLRVWELQDNYEWRLERDISFTDILFPDGDPYTSHRYGITVVFLSFHPSDPNIVFLYWKVPGELMSYNIESKRMESLHLKSYWPPSSCSDQLNSPTSGFFQMLPPWPTSFPLKHHDSTTSAPPALALPGPL</sequence>
<name>A0AAV1C0K6_OLDCO</name>
<dbReference type="AlphaFoldDB" id="A0AAV1C0K6"/>
<dbReference type="SUPFAM" id="SSF81383">
    <property type="entry name" value="F-box domain"/>
    <property type="match status" value="1"/>
</dbReference>
<organism evidence="3 4">
    <name type="scientific">Oldenlandia corymbosa var. corymbosa</name>
    <dbReference type="NCBI Taxonomy" id="529605"/>
    <lineage>
        <taxon>Eukaryota</taxon>
        <taxon>Viridiplantae</taxon>
        <taxon>Streptophyta</taxon>
        <taxon>Embryophyta</taxon>
        <taxon>Tracheophyta</taxon>
        <taxon>Spermatophyta</taxon>
        <taxon>Magnoliopsida</taxon>
        <taxon>eudicotyledons</taxon>
        <taxon>Gunneridae</taxon>
        <taxon>Pentapetalae</taxon>
        <taxon>asterids</taxon>
        <taxon>lamiids</taxon>
        <taxon>Gentianales</taxon>
        <taxon>Rubiaceae</taxon>
        <taxon>Rubioideae</taxon>
        <taxon>Spermacoceae</taxon>
        <taxon>Hedyotis-Oldenlandia complex</taxon>
        <taxon>Oldenlandia</taxon>
    </lineage>
</organism>
<dbReference type="Pfam" id="PF24750">
    <property type="entry name" value="b-prop_At3g26010-like"/>
    <property type="match status" value="1"/>
</dbReference>
<dbReference type="InterPro" id="IPR056592">
    <property type="entry name" value="Beta-prop_At3g26010-like"/>
</dbReference>
<evidence type="ECO:0000259" key="2">
    <source>
        <dbReference type="Pfam" id="PF24750"/>
    </source>
</evidence>
<dbReference type="Proteomes" id="UP001161247">
    <property type="component" value="Chromosome 1"/>
</dbReference>
<proteinExistence type="predicted"/>
<dbReference type="Pfam" id="PF00646">
    <property type="entry name" value="F-box"/>
    <property type="match status" value="1"/>
</dbReference>
<feature type="domain" description="F-box" evidence="1">
    <location>
        <begin position="33"/>
        <end position="60"/>
    </location>
</feature>
<dbReference type="InterPro" id="IPR055290">
    <property type="entry name" value="At3g26010-like"/>
</dbReference>
<feature type="domain" description="F-box protein At3g26010-like beta-propeller" evidence="2">
    <location>
        <begin position="101"/>
        <end position="389"/>
    </location>
</feature>
<accession>A0AAV1C0K6</accession>
<dbReference type="PANTHER" id="PTHR35546">
    <property type="entry name" value="F-BOX PROTEIN INTERACTION DOMAIN PROTEIN-RELATED"/>
    <property type="match status" value="1"/>
</dbReference>
<dbReference type="EMBL" id="OX459118">
    <property type="protein sequence ID" value="CAI9088153.1"/>
    <property type="molecule type" value="Genomic_DNA"/>
</dbReference>